<dbReference type="InterPro" id="IPR000483">
    <property type="entry name" value="Cys-rich_flank_reg_C"/>
</dbReference>
<dbReference type="GO" id="GO:0035663">
    <property type="term" value="F:Toll-like receptor 2 binding"/>
    <property type="evidence" value="ECO:0007669"/>
    <property type="project" value="Ensembl"/>
</dbReference>
<dbReference type="GO" id="GO:0043032">
    <property type="term" value="P:positive regulation of macrophage activation"/>
    <property type="evidence" value="ECO:0007669"/>
    <property type="project" value="Ensembl"/>
</dbReference>
<dbReference type="InterPro" id="IPR035897">
    <property type="entry name" value="Toll_tir_struct_dom_sf"/>
</dbReference>
<dbReference type="GO" id="GO:0005794">
    <property type="term" value="C:Golgi apparatus"/>
    <property type="evidence" value="ECO:0007669"/>
    <property type="project" value="Ensembl"/>
</dbReference>
<dbReference type="GO" id="GO:0042802">
    <property type="term" value="F:identical protein binding"/>
    <property type="evidence" value="ECO:0007669"/>
    <property type="project" value="Ensembl"/>
</dbReference>
<evidence type="ECO:0000313" key="16">
    <source>
        <dbReference type="Ensembl" id="ENSSPUP00000010341.1"/>
    </source>
</evidence>
<keyword evidence="10 14" id="KW-0472">Membrane</keyword>
<feature type="domain" description="TIR" evidence="15">
    <location>
        <begin position="488"/>
        <end position="631"/>
    </location>
</feature>
<feature type="transmembrane region" description="Helical" evidence="14">
    <location>
        <begin position="12"/>
        <end position="28"/>
    </location>
</feature>
<keyword evidence="4" id="KW-0433">Leucine-rich repeat</keyword>
<dbReference type="GO" id="GO:0035666">
    <property type="term" value="P:TRIF-dependent toll-like receptor signaling pathway"/>
    <property type="evidence" value="ECO:0007669"/>
    <property type="project" value="Ensembl"/>
</dbReference>
<evidence type="ECO:0000256" key="13">
    <source>
        <dbReference type="ARBA" id="ARBA00023198"/>
    </source>
</evidence>
<dbReference type="SUPFAM" id="SSF52058">
    <property type="entry name" value="L domain-like"/>
    <property type="match status" value="1"/>
</dbReference>
<dbReference type="Proteomes" id="UP000694392">
    <property type="component" value="Unplaced"/>
</dbReference>
<evidence type="ECO:0000256" key="12">
    <source>
        <dbReference type="ARBA" id="ARBA00023180"/>
    </source>
</evidence>
<organism evidence="16 17">
    <name type="scientific">Sphenodon punctatus</name>
    <name type="common">Tuatara</name>
    <name type="synonym">Hatteria punctata</name>
    <dbReference type="NCBI Taxonomy" id="8508"/>
    <lineage>
        <taxon>Eukaryota</taxon>
        <taxon>Metazoa</taxon>
        <taxon>Chordata</taxon>
        <taxon>Craniata</taxon>
        <taxon>Vertebrata</taxon>
        <taxon>Euteleostomi</taxon>
        <taxon>Lepidosauria</taxon>
        <taxon>Sphenodontia</taxon>
        <taxon>Sphenodontidae</taxon>
        <taxon>Sphenodon</taxon>
    </lineage>
</organism>
<evidence type="ECO:0000313" key="17">
    <source>
        <dbReference type="Proteomes" id="UP000694392"/>
    </source>
</evidence>
<dbReference type="GO" id="GO:0038023">
    <property type="term" value="F:signaling receptor activity"/>
    <property type="evidence" value="ECO:0007669"/>
    <property type="project" value="TreeGrafter"/>
</dbReference>
<accession>A0A8D0GVJ6</accession>
<evidence type="ECO:0000256" key="5">
    <source>
        <dbReference type="ARBA" id="ARBA00022692"/>
    </source>
</evidence>
<dbReference type="GO" id="GO:0042496">
    <property type="term" value="P:detection of diacyl bacterial lipopeptide"/>
    <property type="evidence" value="ECO:0007669"/>
    <property type="project" value="Ensembl"/>
</dbReference>
<evidence type="ECO:0000256" key="4">
    <source>
        <dbReference type="ARBA" id="ARBA00022614"/>
    </source>
</evidence>
<dbReference type="GeneTree" id="ENSGT00940000162201"/>
<evidence type="ECO:0000256" key="11">
    <source>
        <dbReference type="ARBA" id="ARBA00023170"/>
    </source>
</evidence>
<keyword evidence="6" id="KW-0732">Signal</keyword>
<evidence type="ECO:0000256" key="9">
    <source>
        <dbReference type="ARBA" id="ARBA00022989"/>
    </source>
</evidence>
<reference evidence="16" key="1">
    <citation type="submission" date="2025-08" db="UniProtKB">
        <authorList>
            <consortium name="Ensembl"/>
        </authorList>
    </citation>
    <scope>IDENTIFICATION</scope>
</reference>
<dbReference type="GO" id="GO:0071726">
    <property type="term" value="P:cellular response to diacyl bacterial lipopeptide"/>
    <property type="evidence" value="ECO:0007669"/>
    <property type="project" value="Ensembl"/>
</dbReference>
<gene>
    <name evidence="16" type="primary">TLR6</name>
</gene>
<dbReference type="GO" id="GO:0045121">
    <property type="term" value="C:membrane raft"/>
    <property type="evidence" value="ECO:0007669"/>
    <property type="project" value="Ensembl"/>
</dbReference>
<dbReference type="GO" id="GO:1900227">
    <property type="term" value="P:positive regulation of NLRP3 inflammasome complex assembly"/>
    <property type="evidence" value="ECO:0007669"/>
    <property type="project" value="Ensembl"/>
</dbReference>
<dbReference type="OMA" id="GKISCHP"/>
<protein>
    <submittedName>
        <fullName evidence="16">Toll like receptor 6</fullName>
    </submittedName>
</protein>
<dbReference type="GO" id="GO:0045429">
    <property type="term" value="P:positive regulation of nitric oxide biosynthetic process"/>
    <property type="evidence" value="ECO:0007669"/>
    <property type="project" value="Ensembl"/>
</dbReference>
<keyword evidence="3" id="KW-0399">Innate immunity</keyword>
<evidence type="ECO:0000256" key="6">
    <source>
        <dbReference type="ARBA" id="ARBA00022729"/>
    </source>
</evidence>
<dbReference type="PRINTS" id="PR01537">
    <property type="entry name" value="INTRLKN1R1F"/>
</dbReference>
<keyword evidence="5 14" id="KW-0812">Transmembrane</keyword>
<dbReference type="GO" id="GO:2001238">
    <property type="term" value="P:positive regulation of extrinsic apoptotic signaling pathway"/>
    <property type="evidence" value="ECO:0007669"/>
    <property type="project" value="Ensembl"/>
</dbReference>
<keyword evidence="8" id="KW-0391">Immunity</keyword>
<dbReference type="Ensembl" id="ENSSPUT00000011033.1">
    <property type="protein sequence ID" value="ENSSPUP00000010341.1"/>
    <property type="gene ID" value="ENSSPUG00000007994.1"/>
</dbReference>
<dbReference type="GO" id="GO:0050729">
    <property type="term" value="P:positive regulation of inflammatory response"/>
    <property type="evidence" value="ECO:0007669"/>
    <property type="project" value="Ensembl"/>
</dbReference>
<evidence type="ECO:0000256" key="7">
    <source>
        <dbReference type="ARBA" id="ARBA00022737"/>
    </source>
</evidence>
<dbReference type="PANTHER" id="PTHR24365:SF422">
    <property type="entry name" value="TOLL-LIKE RECEPTOR 6"/>
    <property type="match status" value="1"/>
</dbReference>
<dbReference type="GO" id="GO:0043123">
    <property type="term" value="P:positive regulation of canonical NF-kappaB signal transduction"/>
    <property type="evidence" value="ECO:0007669"/>
    <property type="project" value="Ensembl"/>
</dbReference>
<evidence type="ECO:0000256" key="1">
    <source>
        <dbReference type="ARBA" id="ARBA00004479"/>
    </source>
</evidence>
<dbReference type="GO" id="GO:0038124">
    <property type="term" value="P:toll-like receptor TLR6:TLR2 signaling pathway"/>
    <property type="evidence" value="ECO:0007669"/>
    <property type="project" value="Ensembl"/>
</dbReference>
<comment type="similarity">
    <text evidence="2">Belongs to the Toll-like receptor family.</text>
</comment>
<dbReference type="PROSITE" id="PS50104">
    <property type="entry name" value="TIR"/>
    <property type="match status" value="1"/>
</dbReference>
<proteinExistence type="inferred from homology"/>
<dbReference type="Gene3D" id="3.40.50.10140">
    <property type="entry name" value="Toll/interleukin-1 receptor homology (TIR) domain"/>
    <property type="match status" value="1"/>
</dbReference>
<dbReference type="SUPFAM" id="SSF52200">
    <property type="entry name" value="Toll/Interleukin receptor TIR domain"/>
    <property type="match status" value="1"/>
</dbReference>
<dbReference type="GO" id="GO:0032717">
    <property type="term" value="P:negative regulation of interleukin-8 production"/>
    <property type="evidence" value="ECO:0007669"/>
    <property type="project" value="Ensembl"/>
</dbReference>
<sequence length="635" mass="73602">MEEMRETSNNRFLYAYVFAIILWNNIHLSEENLSVYEPKGLSGLNTKNLCIVLPNTTSLHFLSDLTLNVTESLDLSNIQREQVNDLTTLLSKLNKNSALLTLTLTNLTVTWRNFIIILQTVWHTPIEYFSIYSFKQVESIGKEQFNYEGTSLKALAIKEVTITEYYFNQNDVYSIFSEMNIKALTVSDAQLFYMLCPSKPSLFSYLCFSNNQLTDTVFKDCQNLLLLETLILQKNRFRMLSIVSSMTGNMKSLKYLDMSRNLLQYEEENGDKCQWADTLVKLNLSSNKLTNSVFRCLPKNTQMLDLQNNGITSVPKEITELKALEELNIAFNRLRDLPGCSRFTSLGLLNIEMNSILSPSSDFFHSCPNIRGLKAGHNPFECSCELRDFIRFEKQGGGQLIGWPESYVCEYPDGMKGTFLKDFHLSEVSCNTTLLLVIALVTIVVVMALVSFLCIFFDVLWYLKMMWQWTQAKRRVWDNHTEDLETVFEFHAFISYSERDSLWVKNVLIPNLEKEDGSVRICLHERNFIPGKTIVENIINCIEKSYKSIFVLSPNFVQSEWCHYELYFAHHKVFSENTDSLILILLESIPQYIIPARYHKLKALMAKRTYLEWPKEKGKHRLFWANLRAAINAKL</sequence>
<keyword evidence="12" id="KW-0325">Glycoprotein</keyword>
<dbReference type="AlphaFoldDB" id="A0A8D0GVJ6"/>
<dbReference type="FunFam" id="3.80.10.10:FF:001359">
    <property type="entry name" value="Toll-like receptor 1"/>
    <property type="match status" value="1"/>
</dbReference>
<dbReference type="GO" id="GO:0032720">
    <property type="term" value="P:negative regulation of tumor necrosis factor production"/>
    <property type="evidence" value="ECO:0007669"/>
    <property type="project" value="Ensembl"/>
</dbReference>
<keyword evidence="13" id="KW-0395">Inflammatory response</keyword>
<dbReference type="InterPro" id="IPR032675">
    <property type="entry name" value="LRR_dom_sf"/>
</dbReference>
<evidence type="ECO:0000256" key="14">
    <source>
        <dbReference type="SAM" id="Phobius"/>
    </source>
</evidence>
<dbReference type="Gene3D" id="3.80.10.10">
    <property type="entry name" value="Ribonuclease Inhibitor"/>
    <property type="match status" value="1"/>
</dbReference>
<dbReference type="GO" id="GO:1903428">
    <property type="term" value="P:positive regulation of reactive oxygen species biosynthetic process"/>
    <property type="evidence" value="ECO:0007669"/>
    <property type="project" value="Ensembl"/>
</dbReference>
<comment type="subcellular location">
    <subcellularLocation>
        <location evidence="1">Membrane</location>
        <topology evidence="1">Single-pass type I membrane protein</topology>
    </subcellularLocation>
</comment>
<dbReference type="GO" id="GO:0002755">
    <property type="term" value="P:MyD88-dependent toll-like receptor signaling pathway"/>
    <property type="evidence" value="ECO:0007669"/>
    <property type="project" value="Ensembl"/>
</dbReference>
<dbReference type="GO" id="GO:0034136">
    <property type="term" value="P:negative regulation of toll-like receptor 2 signaling pathway"/>
    <property type="evidence" value="ECO:0007669"/>
    <property type="project" value="Ensembl"/>
</dbReference>
<dbReference type="SMART" id="SM00255">
    <property type="entry name" value="TIR"/>
    <property type="match status" value="1"/>
</dbReference>
<dbReference type="GO" id="GO:0140052">
    <property type="term" value="P:cellular response to oxidised low-density lipoprotein particle stimulus"/>
    <property type="evidence" value="ECO:0007669"/>
    <property type="project" value="Ensembl"/>
</dbReference>
<evidence type="ECO:0000259" key="15">
    <source>
        <dbReference type="PROSITE" id="PS50104"/>
    </source>
</evidence>
<name>A0A8D0GVJ6_SPHPU</name>
<keyword evidence="17" id="KW-1185">Reference proteome</keyword>
<dbReference type="SMART" id="SM00082">
    <property type="entry name" value="LRRCT"/>
    <property type="match status" value="1"/>
</dbReference>
<dbReference type="GO" id="GO:1900017">
    <property type="term" value="P:positive regulation of cytokine production involved in inflammatory response"/>
    <property type="evidence" value="ECO:0007669"/>
    <property type="project" value="Ensembl"/>
</dbReference>
<keyword evidence="9 14" id="KW-1133">Transmembrane helix</keyword>
<evidence type="ECO:0000256" key="2">
    <source>
        <dbReference type="ARBA" id="ARBA00009634"/>
    </source>
</evidence>
<evidence type="ECO:0000256" key="10">
    <source>
        <dbReference type="ARBA" id="ARBA00023136"/>
    </source>
</evidence>
<dbReference type="Pfam" id="PF01582">
    <property type="entry name" value="TIR"/>
    <property type="match status" value="1"/>
</dbReference>
<keyword evidence="7" id="KW-0677">Repeat</keyword>
<dbReference type="GO" id="GO:0046982">
    <property type="term" value="F:protein heterodimerization activity"/>
    <property type="evidence" value="ECO:0007669"/>
    <property type="project" value="Ensembl"/>
</dbReference>
<dbReference type="GO" id="GO:0006954">
    <property type="term" value="P:inflammatory response"/>
    <property type="evidence" value="ECO:0007669"/>
    <property type="project" value="UniProtKB-KW"/>
</dbReference>
<dbReference type="GO" id="GO:0035355">
    <property type="term" value="C:Toll-like receptor 2-Toll-like receptor 6 protein complex"/>
    <property type="evidence" value="ECO:0007669"/>
    <property type="project" value="Ensembl"/>
</dbReference>
<reference evidence="16" key="2">
    <citation type="submission" date="2025-09" db="UniProtKB">
        <authorList>
            <consortium name="Ensembl"/>
        </authorList>
    </citation>
    <scope>IDENTIFICATION</scope>
</reference>
<keyword evidence="11" id="KW-0675">Receptor</keyword>
<dbReference type="FunFam" id="3.40.50.10140:FF:000001">
    <property type="entry name" value="Toll-like receptor 2"/>
    <property type="match status" value="1"/>
</dbReference>
<dbReference type="InterPro" id="IPR000157">
    <property type="entry name" value="TIR_dom"/>
</dbReference>
<dbReference type="GO" id="GO:0032731">
    <property type="term" value="P:positive regulation of interleukin-1 beta production"/>
    <property type="evidence" value="ECO:0007669"/>
    <property type="project" value="Ensembl"/>
</dbReference>
<dbReference type="GO" id="GO:1904646">
    <property type="term" value="P:cellular response to amyloid-beta"/>
    <property type="evidence" value="ECO:0007669"/>
    <property type="project" value="Ensembl"/>
</dbReference>
<dbReference type="PANTHER" id="PTHR24365">
    <property type="entry name" value="TOLL-LIKE RECEPTOR"/>
    <property type="match status" value="1"/>
</dbReference>
<evidence type="ECO:0000256" key="8">
    <source>
        <dbReference type="ARBA" id="ARBA00022859"/>
    </source>
</evidence>
<dbReference type="GO" id="GO:0045087">
    <property type="term" value="P:innate immune response"/>
    <property type="evidence" value="ECO:0007669"/>
    <property type="project" value="UniProtKB-KW"/>
</dbReference>
<feature type="transmembrane region" description="Helical" evidence="14">
    <location>
        <begin position="434"/>
        <end position="463"/>
    </location>
</feature>
<dbReference type="GO" id="GO:0042498">
    <property type="term" value="F:diacyl lipopeptide binding"/>
    <property type="evidence" value="ECO:0007669"/>
    <property type="project" value="Ensembl"/>
</dbReference>
<evidence type="ECO:0000256" key="3">
    <source>
        <dbReference type="ARBA" id="ARBA00022588"/>
    </source>
</evidence>